<evidence type="ECO:0000313" key="2">
    <source>
        <dbReference type="EnsemblPlants" id="OPUNC03G13900.1"/>
    </source>
</evidence>
<name>A0A0E0KCP7_ORYPU</name>
<dbReference type="EnsemblPlants" id="OPUNC03G13900.1">
    <property type="protein sequence ID" value="OPUNC03G13900.1"/>
    <property type="gene ID" value="OPUNC03G13900"/>
</dbReference>
<reference evidence="2" key="2">
    <citation type="submission" date="2018-05" db="EMBL/GenBank/DDBJ databases">
        <title>OpunRS2 (Oryza punctata Reference Sequence Version 2).</title>
        <authorList>
            <person name="Zhang J."/>
            <person name="Kudrna D."/>
            <person name="Lee S."/>
            <person name="Talag J."/>
            <person name="Welchert J."/>
            <person name="Wing R.A."/>
        </authorList>
    </citation>
    <scope>NUCLEOTIDE SEQUENCE [LARGE SCALE GENOMIC DNA]</scope>
</reference>
<accession>A0A0E0KCP7</accession>
<organism evidence="2">
    <name type="scientific">Oryza punctata</name>
    <name type="common">Red rice</name>
    <dbReference type="NCBI Taxonomy" id="4537"/>
    <lineage>
        <taxon>Eukaryota</taxon>
        <taxon>Viridiplantae</taxon>
        <taxon>Streptophyta</taxon>
        <taxon>Embryophyta</taxon>
        <taxon>Tracheophyta</taxon>
        <taxon>Spermatophyta</taxon>
        <taxon>Magnoliopsida</taxon>
        <taxon>Liliopsida</taxon>
        <taxon>Poales</taxon>
        <taxon>Poaceae</taxon>
        <taxon>BOP clade</taxon>
        <taxon>Oryzoideae</taxon>
        <taxon>Oryzeae</taxon>
        <taxon>Oryzinae</taxon>
        <taxon>Oryza</taxon>
    </lineage>
</organism>
<sequence length="75" mass="7179">MAQRGLQDAQSRNGAATLTASNTAVAMAANTSPPIARFTNGLYSCVVFSGPPRRGGGGGAADGGRGGAGVANGEG</sequence>
<feature type="region of interest" description="Disordered" evidence="1">
    <location>
        <begin position="53"/>
        <end position="75"/>
    </location>
</feature>
<dbReference type="Proteomes" id="UP000026962">
    <property type="component" value="Chromosome 3"/>
</dbReference>
<dbReference type="HOGENOM" id="CLU_2675353_0_0_1"/>
<protein>
    <submittedName>
        <fullName evidence="2">Uncharacterized protein</fullName>
    </submittedName>
</protein>
<evidence type="ECO:0000313" key="3">
    <source>
        <dbReference type="Proteomes" id="UP000026962"/>
    </source>
</evidence>
<dbReference type="AlphaFoldDB" id="A0A0E0KCP7"/>
<evidence type="ECO:0000256" key="1">
    <source>
        <dbReference type="SAM" id="MobiDB-lite"/>
    </source>
</evidence>
<dbReference type="Gramene" id="OPUNC03G13900.1">
    <property type="protein sequence ID" value="OPUNC03G13900.1"/>
    <property type="gene ID" value="OPUNC03G13900"/>
</dbReference>
<reference evidence="2" key="1">
    <citation type="submission" date="2015-04" db="UniProtKB">
        <authorList>
            <consortium name="EnsemblPlants"/>
        </authorList>
    </citation>
    <scope>IDENTIFICATION</scope>
</reference>
<proteinExistence type="predicted"/>
<keyword evidence="3" id="KW-1185">Reference proteome</keyword>